<dbReference type="PANTHER" id="PTHR10851:SF0">
    <property type="entry name" value="PYRIDOXINE-5'-PHOSPHATE OXIDASE"/>
    <property type="match status" value="1"/>
</dbReference>
<dbReference type="SUPFAM" id="SSF50475">
    <property type="entry name" value="FMN-binding split barrel"/>
    <property type="match status" value="1"/>
</dbReference>
<reference evidence="8 9" key="1">
    <citation type="submission" date="2023-06" db="EMBL/GenBank/DDBJ databases">
        <authorList>
            <person name="Feng G."/>
            <person name="Li J."/>
            <person name="Zhu H."/>
        </authorList>
    </citation>
    <scope>NUCLEOTIDE SEQUENCE [LARGE SCALE GENOMIC DNA]</scope>
    <source>
        <strain evidence="8 9">RHCKG23</strain>
    </source>
</reference>
<dbReference type="PIRSF" id="PIRSF000190">
    <property type="entry name" value="Pyd_amn-ph_oxd"/>
    <property type="match status" value="1"/>
</dbReference>
<proteinExistence type="inferred from homology"/>
<gene>
    <name evidence="8" type="ORF">QUG92_00050</name>
</gene>
<evidence type="ECO:0000256" key="1">
    <source>
        <dbReference type="ARBA" id="ARBA00001917"/>
    </source>
</evidence>
<dbReference type="Pfam" id="PF01243">
    <property type="entry name" value="PNPOx_N"/>
    <property type="match status" value="1"/>
</dbReference>
<comment type="caution">
    <text evidence="8">The sequence shown here is derived from an EMBL/GenBank/DDBJ whole genome shotgun (WGS) entry which is preliminary data.</text>
</comment>
<dbReference type="Pfam" id="PF10590">
    <property type="entry name" value="PNP_phzG_C"/>
    <property type="match status" value="1"/>
</dbReference>
<dbReference type="EMBL" id="JAUCML010000001">
    <property type="protein sequence ID" value="MDM7883486.1"/>
    <property type="molecule type" value="Genomic_DNA"/>
</dbReference>
<dbReference type="Proteomes" id="UP001237823">
    <property type="component" value="Unassembled WGS sequence"/>
</dbReference>
<evidence type="ECO:0000256" key="2">
    <source>
        <dbReference type="ARBA" id="ARBA00007301"/>
    </source>
</evidence>
<dbReference type="PANTHER" id="PTHR10851">
    <property type="entry name" value="PYRIDOXINE-5-PHOSPHATE OXIDASE"/>
    <property type="match status" value="1"/>
</dbReference>
<feature type="domain" description="Pyridoxamine 5'-phosphate oxidase N-terminal" evidence="6">
    <location>
        <begin position="37"/>
        <end position="150"/>
    </location>
</feature>
<evidence type="ECO:0000256" key="4">
    <source>
        <dbReference type="ARBA" id="ARBA00022643"/>
    </source>
</evidence>
<evidence type="ECO:0000313" key="9">
    <source>
        <dbReference type="Proteomes" id="UP001237823"/>
    </source>
</evidence>
<evidence type="ECO:0000256" key="3">
    <source>
        <dbReference type="ARBA" id="ARBA00022630"/>
    </source>
</evidence>
<sequence>MTVLPGRAAEDPDAAAPADPLVLAAAWLPGVDAGLGPTMTLSTVGLDGYPSARTVLLSRFDGERLHFHTDSRSRKAAELAALPRAAVTVVWPEAARQLVVVGDVAPVTADEARAAYATRTRYLQVLAWVNDLEAAADTASRRRELWAAFERDRPELEPPDTWAGFALTPRRMLFWRGATDAASNRLVYERCPDGSWSRDSWPG</sequence>
<feature type="domain" description="Pyridoxine 5'-phosphate oxidase dimerisation C-terminal" evidence="7">
    <location>
        <begin position="162"/>
        <end position="198"/>
    </location>
</feature>
<dbReference type="InterPro" id="IPR019576">
    <property type="entry name" value="Pyridoxamine_oxidase_dimer_C"/>
</dbReference>
<evidence type="ECO:0000256" key="5">
    <source>
        <dbReference type="ARBA" id="ARBA00023002"/>
    </source>
</evidence>
<keyword evidence="3" id="KW-0285">Flavoprotein</keyword>
<keyword evidence="5" id="KW-0560">Oxidoreductase</keyword>
<protein>
    <submittedName>
        <fullName evidence="8">Pyridoxamine 5'-phosphate oxidase family protein</fullName>
    </submittedName>
</protein>
<keyword evidence="4" id="KW-0288">FMN</keyword>
<dbReference type="InterPro" id="IPR012349">
    <property type="entry name" value="Split_barrel_FMN-bd"/>
</dbReference>
<evidence type="ECO:0000313" key="8">
    <source>
        <dbReference type="EMBL" id="MDM7883486.1"/>
    </source>
</evidence>
<dbReference type="InterPro" id="IPR000659">
    <property type="entry name" value="Pyridox_Oxase"/>
</dbReference>
<dbReference type="Gene3D" id="2.30.110.10">
    <property type="entry name" value="Electron Transport, Fmn-binding Protein, Chain A"/>
    <property type="match status" value="1"/>
</dbReference>
<comment type="cofactor">
    <cofactor evidence="1">
        <name>FMN</name>
        <dbReference type="ChEBI" id="CHEBI:58210"/>
    </cofactor>
</comment>
<dbReference type="RefSeq" id="WP_289457072.1">
    <property type="nucleotide sequence ID" value="NZ_JAUCML010000001.1"/>
</dbReference>
<name>A0ABT7T1Q0_9MICO</name>
<evidence type="ECO:0000259" key="6">
    <source>
        <dbReference type="Pfam" id="PF01243"/>
    </source>
</evidence>
<keyword evidence="9" id="KW-1185">Reference proteome</keyword>
<evidence type="ECO:0000259" key="7">
    <source>
        <dbReference type="Pfam" id="PF10590"/>
    </source>
</evidence>
<dbReference type="InterPro" id="IPR011576">
    <property type="entry name" value="Pyridox_Oxase_N"/>
</dbReference>
<organism evidence="8 9">
    <name type="scientific">Curtobacterium citri</name>
    <dbReference type="NCBI Taxonomy" id="3055139"/>
    <lineage>
        <taxon>Bacteria</taxon>
        <taxon>Bacillati</taxon>
        <taxon>Actinomycetota</taxon>
        <taxon>Actinomycetes</taxon>
        <taxon>Micrococcales</taxon>
        <taxon>Microbacteriaceae</taxon>
        <taxon>Curtobacterium</taxon>
    </lineage>
</organism>
<comment type="similarity">
    <text evidence="2">Belongs to the pyridoxamine 5'-phosphate oxidase family.</text>
</comment>
<accession>A0ABT7T1Q0</accession>